<proteinExistence type="predicted"/>
<evidence type="ECO:0000313" key="3">
    <source>
        <dbReference type="Proteomes" id="UP000184233"/>
    </source>
</evidence>
<dbReference type="AlphaFoldDB" id="A0A1M3L287"/>
<feature type="transmembrane region" description="Helical" evidence="1">
    <location>
        <begin position="20"/>
        <end position="43"/>
    </location>
</feature>
<evidence type="ECO:0000313" key="2">
    <source>
        <dbReference type="EMBL" id="OJX59271.1"/>
    </source>
</evidence>
<feature type="transmembrane region" description="Helical" evidence="1">
    <location>
        <begin position="87"/>
        <end position="104"/>
    </location>
</feature>
<feature type="transmembrane region" description="Helical" evidence="1">
    <location>
        <begin position="110"/>
        <end position="133"/>
    </location>
</feature>
<feature type="transmembrane region" description="Helical" evidence="1">
    <location>
        <begin position="55"/>
        <end position="75"/>
    </location>
</feature>
<feature type="transmembrane region" description="Helical" evidence="1">
    <location>
        <begin position="225"/>
        <end position="246"/>
    </location>
</feature>
<feature type="transmembrane region" description="Helical" evidence="1">
    <location>
        <begin position="325"/>
        <end position="344"/>
    </location>
</feature>
<feature type="transmembrane region" description="Helical" evidence="1">
    <location>
        <begin position="182"/>
        <end position="204"/>
    </location>
</feature>
<keyword evidence="1" id="KW-0472">Membrane</keyword>
<feature type="transmembrane region" description="Helical" evidence="1">
    <location>
        <begin position="145"/>
        <end position="170"/>
    </location>
</feature>
<gene>
    <name evidence="2" type="ORF">BGO89_02305</name>
</gene>
<dbReference type="EMBL" id="MKVH01000013">
    <property type="protein sequence ID" value="OJX59271.1"/>
    <property type="molecule type" value="Genomic_DNA"/>
</dbReference>
<dbReference type="Proteomes" id="UP000184233">
    <property type="component" value="Unassembled WGS sequence"/>
</dbReference>
<dbReference type="STRING" id="1895771.BGO89_02305"/>
<dbReference type="Pfam" id="PF13687">
    <property type="entry name" value="DUF4153"/>
    <property type="match status" value="1"/>
</dbReference>
<feature type="transmembrane region" description="Helical" evidence="1">
    <location>
        <begin position="292"/>
        <end position="313"/>
    </location>
</feature>
<accession>A0A1M3L287</accession>
<sequence>MRFPSLADMTVRAGETLRRFPEPLVVALLSTIMGLAGLWSGSYPTTFPYWTENDYVLNTACGIILFTMILSLVLIRESGRISRRTEGLSYLVAIGLVMAIRASIDLSRSGRIIILVFLALAHLQVALCGMLHTGRTGFWAYNKALFLRICSGALFTGVLTIGLELAVVAGEVLFDMHIDNEIYPSIFIVMFGIVHTWFFLAGIPATPARDKATIEVKDVPRGLRIFSQFVLLPLVVVFSAILYAYVVKVLFVSGMHGSVSAFILLLTGCGVLAWLFTAPLHGSPEYRWVRSYVRILGILLIPLTVVLWVAVLQRIADYGMTEPRYVVMALAACCTVIAPYLAFVRNPDIRIVPLSLFVAGLVTVAGPIGARTVSWNDQTSRAETVLREHAMTNGRFDRNKALAMPDSLKRIVANTVDYVYDYSDTTRITSWFSDIGAPSMSDTTLSYSHGDLYAYRLGVITGEQHPRSRYESVVLEADVMALARVPDGSAIPFVFDFDAEAKVRDTMQVGIGNDRYVLYLASHGIAVRRQGSEDVALVDVGPLMGSRGTHQGEVPLSSLAAEGKASTFLVTMLFTRVTASRAMRDSTLASMSGSGVIYIRQK</sequence>
<name>A0A1M3L287_9BACT</name>
<dbReference type="InterPro" id="IPR025291">
    <property type="entry name" value="DUF4153"/>
</dbReference>
<organism evidence="2 3">
    <name type="scientific">Candidatus Kapaibacterium thiocyanatum</name>
    <dbReference type="NCBI Taxonomy" id="1895771"/>
    <lineage>
        <taxon>Bacteria</taxon>
        <taxon>Pseudomonadati</taxon>
        <taxon>Candidatus Kapaibacteriota</taxon>
        <taxon>Candidatus Kapaibacteriia</taxon>
        <taxon>Candidatus Kapaibacteriales</taxon>
        <taxon>Candidatus Kapaibacteriaceae</taxon>
        <taxon>Candidatus Kapaibacterium</taxon>
    </lineage>
</organism>
<comment type="caution">
    <text evidence="2">The sequence shown here is derived from an EMBL/GenBank/DDBJ whole genome shotgun (WGS) entry which is preliminary data.</text>
</comment>
<keyword evidence="1" id="KW-0812">Transmembrane</keyword>
<feature type="transmembrane region" description="Helical" evidence="1">
    <location>
        <begin position="258"/>
        <end position="280"/>
    </location>
</feature>
<feature type="transmembrane region" description="Helical" evidence="1">
    <location>
        <begin position="351"/>
        <end position="370"/>
    </location>
</feature>
<reference evidence="2 3" key="1">
    <citation type="submission" date="2016-09" db="EMBL/GenBank/DDBJ databases">
        <title>Genome-resolved meta-omics ties microbial dynamics to process performance in biotechnology for thiocyanate degradation.</title>
        <authorList>
            <person name="Kantor R.S."/>
            <person name="Huddy R.J."/>
            <person name="Iyer R."/>
            <person name="Thomas B.C."/>
            <person name="Brown C.T."/>
            <person name="Anantharaman K."/>
            <person name="Tringe S."/>
            <person name="Hettich R.L."/>
            <person name="Harrison S.T."/>
            <person name="Banfield J.F."/>
        </authorList>
    </citation>
    <scope>NUCLEOTIDE SEQUENCE [LARGE SCALE GENOMIC DNA]</scope>
    <source>
        <strain evidence="2">59-99</strain>
    </source>
</reference>
<evidence type="ECO:0008006" key="4">
    <source>
        <dbReference type="Google" id="ProtNLM"/>
    </source>
</evidence>
<keyword evidence="1" id="KW-1133">Transmembrane helix</keyword>
<evidence type="ECO:0000256" key="1">
    <source>
        <dbReference type="SAM" id="Phobius"/>
    </source>
</evidence>
<protein>
    <recommendedName>
        <fullName evidence="4">DUF4153 domain-containing protein</fullName>
    </recommendedName>
</protein>